<feature type="disulfide bond" evidence="7">
    <location>
        <begin position="96"/>
        <end position="106"/>
    </location>
</feature>
<dbReference type="InterPro" id="IPR036179">
    <property type="entry name" value="Ig-like_dom_sf"/>
</dbReference>
<keyword evidence="6" id="KW-0325">Glycoprotein</keyword>
<dbReference type="PANTHER" id="PTHR48071">
    <property type="entry name" value="SRCR DOMAIN-CONTAINING PROTEIN"/>
    <property type="match status" value="1"/>
</dbReference>
<keyword evidence="12" id="KW-1185">Reference proteome</keyword>
<dbReference type="Proteomes" id="UP000465112">
    <property type="component" value="Chromosome 2"/>
</dbReference>
<feature type="domain" description="SRCR" evidence="10">
    <location>
        <begin position="436"/>
        <end position="536"/>
    </location>
</feature>
<protein>
    <recommendedName>
        <fullName evidence="10">SRCR domain-containing protein</fullName>
    </recommendedName>
</protein>
<proteinExistence type="predicted"/>
<dbReference type="FunFam" id="3.10.250.10:FF:000013">
    <property type="entry name" value="CD163 molecule like 1"/>
    <property type="match status" value="3"/>
</dbReference>
<dbReference type="PRINTS" id="PR00258">
    <property type="entry name" value="SPERACTRCPTR"/>
</dbReference>
<evidence type="ECO:0000256" key="1">
    <source>
        <dbReference type="ARBA" id="ARBA00004613"/>
    </source>
</evidence>
<keyword evidence="8" id="KW-1133">Transmembrane helix</keyword>
<comment type="subcellular location">
    <subcellularLocation>
        <location evidence="1">Secreted</location>
    </subcellularLocation>
</comment>
<evidence type="ECO:0000259" key="10">
    <source>
        <dbReference type="PROSITE" id="PS50287"/>
    </source>
</evidence>
<organism evidence="11 12">
    <name type="scientific">Perca fluviatilis</name>
    <name type="common">European perch</name>
    <dbReference type="NCBI Taxonomy" id="8168"/>
    <lineage>
        <taxon>Eukaryota</taxon>
        <taxon>Metazoa</taxon>
        <taxon>Chordata</taxon>
        <taxon>Craniata</taxon>
        <taxon>Vertebrata</taxon>
        <taxon>Euteleostomi</taxon>
        <taxon>Actinopterygii</taxon>
        <taxon>Neopterygii</taxon>
        <taxon>Teleostei</taxon>
        <taxon>Neoteleostei</taxon>
        <taxon>Acanthomorphata</taxon>
        <taxon>Eupercaria</taxon>
        <taxon>Perciformes</taxon>
        <taxon>Percoidei</taxon>
        <taxon>Percidae</taxon>
        <taxon>Percinae</taxon>
        <taxon>Perca</taxon>
    </lineage>
</organism>
<feature type="disulfide bond" evidence="7">
    <location>
        <begin position="197"/>
        <end position="207"/>
    </location>
</feature>
<dbReference type="Pfam" id="PF00530">
    <property type="entry name" value="SRCR"/>
    <property type="match status" value="7"/>
</dbReference>
<dbReference type="Gene3D" id="2.60.40.10">
    <property type="entry name" value="Immunoglobulins"/>
    <property type="match status" value="2"/>
</dbReference>
<evidence type="ECO:0000256" key="3">
    <source>
        <dbReference type="ARBA" id="ARBA00022729"/>
    </source>
</evidence>
<evidence type="ECO:0000256" key="8">
    <source>
        <dbReference type="SAM" id="Phobius"/>
    </source>
</evidence>
<dbReference type="AlphaFoldDB" id="A0A6A5EV56"/>
<accession>A0A6A5EV56</accession>
<dbReference type="Gene3D" id="3.10.250.10">
    <property type="entry name" value="SRCR-like domain"/>
    <property type="match status" value="7"/>
</dbReference>
<gene>
    <name evidence="11" type="ORF">PFLUV_G00016570</name>
</gene>
<evidence type="ECO:0000256" key="4">
    <source>
        <dbReference type="ARBA" id="ARBA00022737"/>
    </source>
</evidence>
<dbReference type="InterPro" id="IPR003599">
    <property type="entry name" value="Ig_sub"/>
</dbReference>
<dbReference type="InterPro" id="IPR013783">
    <property type="entry name" value="Ig-like_fold"/>
</dbReference>
<dbReference type="GO" id="GO:0005886">
    <property type="term" value="C:plasma membrane"/>
    <property type="evidence" value="ECO:0007669"/>
    <property type="project" value="TreeGrafter"/>
</dbReference>
<comment type="caution">
    <text evidence="11">The sequence shown here is derived from an EMBL/GenBank/DDBJ whole genome shotgun (WGS) entry which is preliminary data.</text>
</comment>
<evidence type="ECO:0000313" key="12">
    <source>
        <dbReference type="Proteomes" id="UP000465112"/>
    </source>
</evidence>
<dbReference type="SMART" id="SM00409">
    <property type="entry name" value="IG"/>
    <property type="match status" value="2"/>
</dbReference>
<dbReference type="GO" id="GO:0031638">
    <property type="term" value="P:zymogen activation"/>
    <property type="evidence" value="ECO:0007669"/>
    <property type="project" value="TreeGrafter"/>
</dbReference>
<feature type="disulfide bond" evidence="7">
    <location>
        <begin position="402"/>
        <end position="412"/>
    </location>
</feature>
<dbReference type="PROSITE" id="PS50287">
    <property type="entry name" value="SRCR_2"/>
    <property type="match status" value="7"/>
</dbReference>
<keyword evidence="5 7" id="KW-1015">Disulfide bond</keyword>
<dbReference type="OrthoDB" id="536948at2759"/>
<evidence type="ECO:0000256" key="5">
    <source>
        <dbReference type="ARBA" id="ARBA00023157"/>
    </source>
</evidence>
<feature type="disulfide bond" evidence="7">
    <location>
        <begin position="599"/>
        <end position="609"/>
    </location>
</feature>
<feature type="chain" id="PRO_5025603558" description="SRCR domain-containing protein" evidence="9">
    <location>
        <begin position="22"/>
        <end position="1034"/>
    </location>
</feature>
<feature type="domain" description="SRCR" evidence="10">
    <location>
        <begin position="29"/>
        <end position="123"/>
    </location>
</feature>
<dbReference type="InterPro" id="IPR001190">
    <property type="entry name" value="SRCR"/>
</dbReference>
<dbReference type="GO" id="GO:0004252">
    <property type="term" value="F:serine-type endopeptidase activity"/>
    <property type="evidence" value="ECO:0007669"/>
    <property type="project" value="TreeGrafter"/>
</dbReference>
<comment type="caution">
    <text evidence="7">Lacks conserved residue(s) required for the propagation of feature annotation.</text>
</comment>
<sequence length="1034" mass="113362">MARVLVLFMLLWSSGFPGFQTKKKDIDDIRLLGGSSRCSGVLQVKRQGVWKEVDDNYWDLKLADVVCRHLDCGSVIQALSKIHSYSDPYSSITPSCLESRSRLKKCLTKRSMLQATSLEIICSDSVRLVNGTSLCSGRLEVKSNQSTQSWSSVCEDDFDLQDAEVVCRELHCGSPSVLQGALYGDMEDPVWTKEFQCRGHESALLDCDSSDRNTCSSGKAVGLTCSEPDHFQLVRGSSRCAGELEMKIEGEWLVVDVDDHSAWNLKAADVVCRHLDCGSAVSTGWKKMNYYAVIWMIRSTCLQSKSAVRECILTKYSLSLSNLEIICSDSIRLVNGTSLCSGRLEVKSTQSTQLWSSVCEDDFDLQDAKVVCSELGCGAPSVLQGALYGDMEAPVGTKEFQCRGHESYLLDCDSSDRNTCSSGKAAGLTCSEPGVVRLVGGASRCDGTLEMKHQNTWKPVDDRSQNLRLAGMVCGELGCGFAFSTRRQKQIRRESWGITLDCNTSSLLKCFTEFTYSTTTIEITCSDSQTVRLVNGTSLCSGRLEIKSTQSWSSVCEDDFDLQDAEVVCRELECGAPSVLQGALYGDMEAPVWTKQFQCRGHESSLLDCDSSASNTCPSGKAAGLTCSGPDYIRLVGEPSRCAGKPEMKNYGEWRRVVALDFKWNRMSADAVCRKLDCGSAVPMSFYYIGGYSGSSAYPVWLINSSCVQSKSAVKECVTTDNTYSSIILEITCSDLLAQPKISPSPSPDAVYKAKQQRLQVLMGSNFTIRCSVRPQYPGGSFKLIVPTPDPAQNYTLPAVNHSAHFQFSAADSTHRGEYRCVYHLYVFSDNFSSESRPLHLTLADLLAQPNISFSTHIDGVSEATQQGLRVLMDSDFTISCSVLPQYPGGSFQLIFNTSDPEQKTYTLPAVNHSAHFLFSAADSTHRGEYRCVYHLNVFSHDFSSESGPLHLTLAGNFTDNLSQTGKRQTDLHLVIGLVVLVVLLVLVSGAALFCYSKASRGQTPRREDNMEVRYLCGADDLLGEEAGGAQGSE</sequence>
<evidence type="ECO:0000256" key="7">
    <source>
        <dbReference type="PROSITE-ProRule" id="PRU00196"/>
    </source>
</evidence>
<feature type="domain" description="SRCR" evidence="10">
    <location>
        <begin position="633"/>
        <end position="717"/>
    </location>
</feature>
<dbReference type="SUPFAM" id="SSF48726">
    <property type="entry name" value="Immunoglobulin"/>
    <property type="match status" value="2"/>
</dbReference>
<dbReference type="SMART" id="SM00202">
    <property type="entry name" value="SR"/>
    <property type="match status" value="7"/>
</dbReference>
<evidence type="ECO:0000256" key="6">
    <source>
        <dbReference type="ARBA" id="ARBA00023180"/>
    </source>
</evidence>
<keyword evidence="3 9" id="KW-0732">Signal</keyword>
<evidence type="ECO:0000256" key="2">
    <source>
        <dbReference type="ARBA" id="ARBA00022525"/>
    </source>
</evidence>
<dbReference type="PANTHER" id="PTHR48071:SF15">
    <property type="entry name" value="SRCR DOMAIN-CONTAINING PROTEIN"/>
    <property type="match status" value="1"/>
</dbReference>
<feature type="disulfide bond" evidence="7">
    <location>
        <begin position="707"/>
        <end position="717"/>
    </location>
</feature>
<keyword evidence="8" id="KW-0812">Transmembrane</keyword>
<evidence type="ECO:0000256" key="9">
    <source>
        <dbReference type="SAM" id="SignalP"/>
    </source>
</evidence>
<feature type="domain" description="SRCR" evidence="10">
    <location>
        <begin position="331"/>
        <end position="431"/>
    </location>
</feature>
<evidence type="ECO:0000313" key="11">
    <source>
        <dbReference type="EMBL" id="KAF1393497.1"/>
    </source>
</evidence>
<feature type="disulfide bond" evidence="7">
    <location>
        <begin position="301"/>
        <end position="311"/>
    </location>
</feature>
<feature type="signal peptide" evidence="9">
    <location>
        <begin position="1"/>
        <end position="21"/>
    </location>
</feature>
<feature type="domain" description="SRCR" evidence="10">
    <location>
        <begin position="531"/>
        <end position="628"/>
    </location>
</feature>
<dbReference type="SUPFAM" id="SSF56487">
    <property type="entry name" value="SRCR-like"/>
    <property type="match status" value="7"/>
</dbReference>
<keyword evidence="4" id="KW-0677">Repeat</keyword>
<dbReference type="EMBL" id="VHII01000002">
    <property type="protein sequence ID" value="KAF1393497.1"/>
    <property type="molecule type" value="Genomic_DNA"/>
</dbReference>
<dbReference type="InterPro" id="IPR036772">
    <property type="entry name" value="SRCR-like_dom_sf"/>
</dbReference>
<feature type="domain" description="SRCR" evidence="10">
    <location>
        <begin position="231"/>
        <end position="328"/>
    </location>
</feature>
<feature type="domain" description="SRCR" evidence="10">
    <location>
        <begin position="126"/>
        <end position="226"/>
    </location>
</feature>
<reference evidence="11 12" key="1">
    <citation type="submission" date="2019-06" db="EMBL/GenBank/DDBJ databases">
        <title>A chromosome-scale genome assembly of the European perch, Perca fluviatilis.</title>
        <authorList>
            <person name="Roques C."/>
            <person name="Zahm M."/>
            <person name="Cabau C."/>
            <person name="Klopp C."/>
            <person name="Bouchez O."/>
            <person name="Donnadieu C."/>
            <person name="Kuhl H."/>
            <person name="Gislard M."/>
            <person name="Guendouz S."/>
            <person name="Journot L."/>
            <person name="Haffray P."/>
            <person name="Bestin A."/>
            <person name="Morvezen R."/>
            <person name="Feron R."/>
            <person name="Wen M."/>
            <person name="Jouanno E."/>
            <person name="Herpin A."/>
            <person name="Schartl M."/>
            <person name="Postlethwait J."/>
            <person name="Schaerlinger B."/>
            <person name="Chardard D."/>
            <person name="Lecocq T."/>
            <person name="Poncet C."/>
            <person name="Jaffrelo L."/>
            <person name="Lampietro C."/>
            <person name="Guiguen Y."/>
        </authorList>
    </citation>
    <scope>NUCLEOTIDE SEQUENCE [LARGE SCALE GENOMIC DNA]</scope>
    <source>
        <tissue evidence="11">Blood</tissue>
    </source>
</reference>
<keyword evidence="8" id="KW-0472">Membrane</keyword>
<keyword evidence="2" id="KW-0964">Secreted</keyword>
<name>A0A6A5EV56_PERFL</name>
<feature type="transmembrane region" description="Helical" evidence="8">
    <location>
        <begin position="972"/>
        <end position="996"/>
    </location>
</feature>
<dbReference type="GO" id="GO:0005615">
    <property type="term" value="C:extracellular space"/>
    <property type="evidence" value="ECO:0007669"/>
    <property type="project" value="TreeGrafter"/>
</dbReference>